<feature type="region of interest" description="Disordered" evidence="1">
    <location>
        <begin position="147"/>
        <end position="186"/>
    </location>
</feature>
<dbReference type="EMBL" id="MU854470">
    <property type="protein sequence ID" value="KAK4034673.1"/>
    <property type="molecule type" value="Genomic_DNA"/>
</dbReference>
<dbReference type="AlphaFoldDB" id="A0AAN6PDB7"/>
<evidence type="ECO:0000256" key="1">
    <source>
        <dbReference type="SAM" id="MobiDB-lite"/>
    </source>
</evidence>
<dbReference type="GO" id="GO:0046983">
    <property type="term" value="F:protein dimerization activity"/>
    <property type="evidence" value="ECO:0007669"/>
    <property type="project" value="InterPro"/>
</dbReference>
<accession>A0AAN6PDB7</accession>
<feature type="domain" description="BHLH" evidence="2">
    <location>
        <begin position="240"/>
        <end position="311"/>
    </location>
</feature>
<protein>
    <recommendedName>
        <fullName evidence="2">BHLH domain-containing protein</fullName>
    </recommendedName>
</protein>
<gene>
    <name evidence="3" type="ORF">C8A01DRAFT_49007</name>
</gene>
<feature type="compositionally biased region" description="Basic and acidic residues" evidence="1">
    <location>
        <begin position="21"/>
        <end position="30"/>
    </location>
</feature>
<evidence type="ECO:0000313" key="3">
    <source>
        <dbReference type="EMBL" id="KAK4034673.1"/>
    </source>
</evidence>
<reference evidence="4" key="1">
    <citation type="journal article" date="2023" name="Mol. Phylogenet. Evol.">
        <title>Genome-scale phylogeny and comparative genomics of the fungal order Sordariales.</title>
        <authorList>
            <person name="Hensen N."/>
            <person name="Bonometti L."/>
            <person name="Westerberg I."/>
            <person name="Brannstrom I.O."/>
            <person name="Guillou S."/>
            <person name="Cros-Aarteil S."/>
            <person name="Calhoun S."/>
            <person name="Haridas S."/>
            <person name="Kuo A."/>
            <person name="Mondo S."/>
            <person name="Pangilinan J."/>
            <person name="Riley R."/>
            <person name="LaButti K."/>
            <person name="Andreopoulos B."/>
            <person name="Lipzen A."/>
            <person name="Chen C."/>
            <person name="Yan M."/>
            <person name="Daum C."/>
            <person name="Ng V."/>
            <person name="Clum A."/>
            <person name="Steindorff A."/>
            <person name="Ohm R.A."/>
            <person name="Martin F."/>
            <person name="Silar P."/>
            <person name="Natvig D.O."/>
            <person name="Lalanne C."/>
            <person name="Gautier V."/>
            <person name="Ament-Velasquez S.L."/>
            <person name="Kruys A."/>
            <person name="Hutchinson M.I."/>
            <person name="Powell A.J."/>
            <person name="Barry K."/>
            <person name="Miller A.N."/>
            <person name="Grigoriev I.V."/>
            <person name="Debuchy R."/>
            <person name="Gladieux P."/>
            <person name="Hiltunen Thoren M."/>
            <person name="Johannesson H."/>
        </authorList>
    </citation>
    <scope>NUCLEOTIDE SEQUENCE [LARGE SCALE GENOMIC DNA]</scope>
    <source>
        <strain evidence="4">CBS 284.82</strain>
    </source>
</reference>
<evidence type="ECO:0000313" key="4">
    <source>
        <dbReference type="Proteomes" id="UP001303115"/>
    </source>
</evidence>
<dbReference type="SUPFAM" id="SSF47459">
    <property type="entry name" value="HLH, helix-loop-helix DNA-binding domain"/>
    <property type="match status" value="1"/>
</dbReference>
<feature type="region of interest" description="Disordered" evidence="1">
    <location>
        <begin position="324"/>
        <end position="357"/>
    </location>
</feature>
<dbReference type="Gene3D" id="4.10.280.10">
    <property type="entry name" value="Helix-loop-helix DNA-binding domain"/>
    <property type="match status" value="1"/>
</dbReference>
<feature type="region of interest" description="Disordered" evidence="1">
    <location>
        <begin position="268"/>
        <end position="288"/>
    </location>
</feature>
<feature type="compositionally biased region" description="Polar residues" evidence="1">
    <location>
        <begin position="85"/>
        <end position="97"/>
    </location>
</feature>
<dbReference type="Pfam" id="PF00010">
    <property type="entry name" value="HLH"/>
    <property type="match status" value="1"/>
</dbReference>
<sequence length="357" mass="39346">MQSTPTARLPYSPDFEAESSFPERHLDDNKTPVSGIGPGRYPQPAAAKPQVFGPNLAPLYSQGWPSPNQPFFHDSHASPHGPLVDTTTSGPFPQTASAALPQPEWASLREQPQDGRLWLPTQPEFSVEDDSDSIQSRNDSIEDFCLSLPTLPSTQKPRRRSTNRVTKPAKPPASVPSHHPAARLDRPYIPDFDYNTDFLDPSDAAAAFFPHMNYDHSAPTAGGEIEIAYRDSSSSSKVDSKRIAHKLSEKSRRNRLTIAIREIQKLLPSGSVGDDQPTSQAQKEADFVVRPGVPSSKLDVVEMAVGFIKDLKERNKEITRRLRETERDLEGCQCRQRKGGAVRESPSSTPTMEDAAG</sequence>
<evidence type="ECO:0000259" key="2">
    <source>
        <dbReference type="PROSITE" id="PS50888"/>
    </source>
</evidence>
<organism evidence="3 4">
    <name type="scientific">Parachaetomium inaequale</name>
    <dbReference type="NCBI Taxonomy" id="2588326"/>
    <lineage>
        <taxon>Eukaryota</taxon>
        <taxon>Fungi</taxon>
        <taxon>Dikarya</taxon>
        <taxon>Ascomycota</taxon>
        <taxon>Pezizomycotina</taxon>
        <taxon>Sordariomycetes</taxon>
        <taxon>Sordariomycetidae</taxon>
        <taxon>Sordariales</taxon>
        <taxon>Chaetomiaceae</taxon>
        <taxon>Parachaetomium</taxon>
    </lineage>
</organism>
<keyword evidence="4" id="KW-1185">Reference proteome</keyword>
<proteinExistence type="predicted"/>
<dbReference type="InterPro" id="IPR036638">
    <property type="entry name" value="HLH_DNA-bd_sf"/>
</dbReference>
<dbReference type="Proteomes" id="UP001303115">
    <property type="component" value="Unassembled WGS sequence"/>
</dbReference>
<feature type="region of interest" description="Disordered" evidence="1">
    <location>
        <begin position="1"/>
        <end position="115"/>
    </location>
</feature>
<comment type="caution">
    <text evidence="3">The sequence shown here is derived from an EMBL/GenBank/DDBJ whole genome shotgun (WGS) entry which is preliminary data.</text>
</comment>
<dbReference type="SMART" id="SM00353">
    <property type="entry name" value="HLH"/>
    <property type="match status" value="1"/>
</dbReference>
<dbReference type="PROSITE" id="PS50888">
    <property type="entry name" value="BHLH"/>
    <property type="match status" value="1"/>
</dbReference>
<dbReference type="InterPro" id="IPR011598">
    <property type="entry name" value="bHLH_dom"/>
</dbReference>
<name>A0AAN6PDB7_9PEZI</name>